<evidence type="ECO:0000256" key="2">
    <source>
        <dbReference type="ARBA" id="ARBA00022737"/>
    </source>
</evidence>
<dbReference type="AlphaFoldDB" id="A0A1G8PI88"/>
<dbReference type="InterPro" id="IPR050661">
    <property type="entry name" value="BglG_antiterminators"/>
</dbReference>
<accession>A0A1G8PI88</accession>
<feature type="domain" description="PRD" evidence="7">
    <location>
        <begin position="298"/>
        <end position="403"/>
    </location>
</feature>
<dbReference type="Gene3D" id="1.10.10.10">
    <property type="entry name" value="Winged helix-like DNA-binding domain superfamily/Winged helix DNA-binding domain"/>
    <property type="match status" value="1"/>
</dbReference>
<keyword evidence="3" id="KW-0805">Transcription regulation</keyword>
<dbReference type="RefSeq" id="WP_031576514.1">
    <property type="nucleotide sequence ID" value="NZ_FNDZ01000005.1"/>
</dbReference>
<dbReference type="Gene3D" id="3.40.50.2300">
    <property type="match status" value="1"/>
</dbReference>
<dbReference type="InterPro" id="IPR036388">
    <property type="entry name" value="WH-like_DNA-bd_sf"/>
</dbReference>
<sequence>MYITARERQMLKILLTSPQLFISLNDISKELDVSLRTVQRELKTLEDTLDPLKLSIEKKQSEGIRLSGEEDRVKKLRDSLRSYSTFELEQNERSLLLFYELLKAKDGVKSGYLSGLLHVSPKVLQKDLDFFEEEIRYSKLSLVRKPGYGISLEGREKDKRMYFVNLALQRLEQTPIFSLKEGEFISLDKKDPVFKMLDPERLLEVEKILLKEVEVLQFTPTDLALFELILYLNLSLARISLGEFIEKKTLEDSLELSVSESVYGALSSAFHLTVPIEEIHFFASVLRSAKRVRNGEIDENMELALLANELIDSVSNATGYYYNKDKKFFDALVSHLEPLLNRMKEGITVLNPVKEEIKEAYGTLYGTLETILRQKFPENFVSEDEVGFLTLHFASAITELHHAPKVSTLVLCTSGIATSRMLTKKLLGKFPQLTIIEQGSIWNLKKMDLSEFDLIISTVGIKEASFPYIQVNPMLTDEDERKLERVVNEKLLLSTKRGLKAKNEDKKDGENHPLPLHRTDQLNLRMRELLEGFRCIRSDVESLEDLFQVMKEKQRMPSEKKDAVFQALYNKTMETGAGLPGSKIALIHGRHKNLKEVHVSVFKNKKPILLLGMDQKMQPVDTFLLLMAGEDLMEEELELLSSISISLLEKENLLIFEGEDVTAMEAVLKNYLKHTYLEIINRIWR</sequence>
<protein>
    <submittedName>
        <fullName evidence="8">Mannitol operon transcriptional antiterminator</fullName>
    </submittedName>
</protein>
<evidence type="ECO:0000313" key="9">
    <source>
        <dbReference type="Proteomes" id="UP000183255"/>
    </source>
</evidence>
<dbReference type="Pfam" id="PF00359">
    <property type="entry name" value="PTS_EIIA_2"/>
    <property type="match status" value="1"/>
</dbReference>
<feature type="domain" description="PTS EIIA type-2" evidence="5">
    <location>
        <begin position="522"/>
        <end position="671"/>
    </location>
</feature>
<dbReference type="PROSITE" id="PS51094">
    <property type="entry name" value="PTS_EIIA_TYPE_2"/>
    <property type="match status" value="1"/>
</dbReference>
<dbReference type="EMBL" id="FNDZ01000005">
    <property type="protein sequence ID" value="SDI92241.1"/>
    <property type="molecule type" value="Genomic_DNA"/>
</dbReference>
<keyword evidence="1" id="KW-0808">Transferase</keyword>
<dbReference type="Pfam" id="PF00874">
    <property type="entry name" value="PRD"/>
    <property type="match status" value="1"/>
</dbReference>
<dbReference type="InterPro" id="IPR036095">
    <property type="entry name" value="PTS_EIIB-like_sf"/>
</dbReference>
<proteinExistence type="predicted"/>
<name>A0A1G8PI88_9CLOT</name>
<dbReference type="GO" id="GO:0009401">
    <property type="term" value="P:phosphoenolpyruvate-dependent sugar phosphotransferase system"/>
    <property type="evidence" value="ECO:0007669"/>
    <property type="project" value="InterPro"/>
</dbReference>
<evidence type="ECO:0000259" key="5">
    <source>
        <dbReference type="PROSITE" id="PS51094"/>
    </source>
</evidence>
<evidence type="ECO:0000259" key="6">
    <source>
        <dbReference type="PROSITE" id="PS51099"/>
    </source>
</evidence>
<dbReference type="Pfam" id="PF08279">
    <property type="entry name" value="HTH_11"/>
    <property type="match status" value="1"/>
</dbReference>
<gene>
    <name evidence="8" type="ORF">SAMN05421804_105115</name>
</gene>
<feature type="domain" description="PTS EIIB type-2" evidence="6">
    <location>
        <begin position="406"/>
        <end position="495"/>
    </location>
</feature>
<dbReference type="GO" id="GO:0006355">
    <property type="term" value="P:regulation of DNA-templated transcription"/>
    <property type="evidence" value="ECO:0007669"/>
    <property type="project" value="InterPro"/>
</dbReference>
<dbReference type="PROSITE" id="PS51372">
    <property type="entry name" value="PRD_2"/>
    <property type="match status" value="1"/>
</dbReference>
<evidence type="ECO:0000259" key="7">
    <source>
        <dbReference type="PROSITE" id="PS51372"/>
    </source>
</evidence>
<dbReference type="Gene3D" id="1.10.1790.10">
    <property type="entry name" value="PRD domain"/>
    <property type="match status" value="1"/>
</dbReference>
<dbReference type="SUPFAM" id="SSF55804">
    <property type="entry name" value="Phoshotransferase/anion transport protein"/>
    <property type="match status" value="1"/>
</dbReference>
<dbReference type="SUPFAM" id="SSF52794">
    <property type="entry name" value="PTS system IIB component-like"/>
    <property type="match status" value="1"/>
</dbReference>
<dbReference type="InterPro" id="IPR013196">
    <property type="entry name" value="HTH_11"/>
</dbReference>
<dbReference type="PROSITE" id="PS51099">
    <property type="entry name" value="PTS_EIIB_TYPE_2"/>
    <property type="match status" value="1"/>
</dbReference>
<organism evidence="8 9">
    <name type="scientific">Proteiniclasticum ruminis</name>
    <dbReference type="NCBI Taxonomy" id="398199"/>
    <lineage>
        <taxon>Bacteria</taxon>
        <taxon>Bacillati</taxon>
        <taxon>Bacillota</taxon>
        <taxon>Clostridia</taxon>
        <taxon>Eubacteriales</taxon>
        <taxon>Clostridiaceae</taxon>
        <taxon>Proteiniclasticum</taxon>
    </lineage>
</organism>
<evidence type="ECO:0000313" key="8">
    <source>
        <dbReference type="EMBL" id="SDI92241.1"/>
    </source>
</evidence>
<dbReference type="GO" id="GO:0008982">
    <property type="term" value="F:protein-N(PI)-phosphohistidine-sugar phosphotransferase activity"/>
    <property type="evidence" value="ECO:0007669"/>
    <property type="project" value="InterPro"/>
</dbReference>
<dbReference type="PANTHER" id="PTHR30185:SF18">
    <property type="entry name" value="TRANSCRIPTIONAL REGULATOR MTLR"/>
    <property type="match status" value="1"/>
</dbReference>
<evidence type="ECO:0000256" key="1">
    <source>
        <dbReference type="ARBA" id="ARBA00022679"/>
    </source>
</evidence>
<dbReference type="Gene3D" id="3.40.930.10">
    <property type="entry name" value="Mannitol-specific EII, Chain A"/>
    <property type="match status" value="1"/>
</dbReference>
<dbReference type="InterPro" id="IPR002178">
    <property type="entry name" value="PTS_EIIA_type-2_dom"/>
</dbReference>
<reference evidence="8 9" key="1">
    <citation type="submission" date="2016-10" db="EMBL/GenBank/DDBJ databases">
        <authorList>
            <person name="de Groot N.N."/>
        </authorList>
    </citation>
    <scope>NUCLEOTIDE SEQUENCE [LARGE SCALE GENOMIC DNA]</scope>
    <source>
        <strain evidence="8 9">CGMCC 1.5058</strain>
    </source>
</reference>
<dbReference type="InterPro" id="IPR036634">
    <property type="entry name" value="PRD_sf"/>
</dbReference>
<evidence type="ECO:0000256" key="3">
    <source>
        <dbReference type="ARBA" id="ARBA00023015"/>
    </source>
</evidence>
<dbReference type="CDD" id="cd05568">
    <property type="entry name" value="PTS_IIB_bgl_like"/>
    <property type="match status" value="1"/>
</dbReference>
<keyword evidence="4" id="KW-0804">Transcription</keyword>
<dbReference type="InterPro" id="IPR016152">
    <property type="entry name" value="PTrfase/Anion_transptr"/>
</dbReference>
<dbReference type="PANTHER" id="PTHR30185">
    <property type="entry name" value="CRYPTIC BETA-GLUCOSIDE BGL OPERON ANTITERMINATOR"/>
    <property type="match status" value="1"/>
</dbReference>
<dbReference type="InterPro" id="IPR011608">
    <property type="entry name" value="PRD"/>
</dbReference>
<dbReference type="SUPFAM" id="SSF63520">
    <property type="entry name" value="PTS-regulatory domain, PRD"/>
    <property type="match status" value="1"/>
</dbReference>
<dbReference type="InterPro" id="IPR013011">
    <property type="entry name" value="PTS_EIIB_2"/>
</dbReference>
<keyword evidence="2" id="KW-0677">Repeat</keyword>
<evidence type="ECO:0000256" key="4">
    <source>
        <dbReference type="ARBA" id="ARBA00023163"/>
    </source>
</evidence>
<dbReference type="Proteomes" id="UP000183255">
    <property type="component" value="Unassembled WGS sequence"/>
</dbReference>